<feature type="transmembrane region" description="Helical" evidence="5">
    <location>
        <begin position="81"/>
        <end position="100"/>
    </location>
</feature>
<proteinExistence type="predicted"/>
<evidence type="ECO:0000256" key="4">
    <source>
        <dbReference type="PROSITE-ProRule" id="PRU00339"/>
    </source>
</evidence>
<keyword evidence="5" id="KW-0812">Transmembrane</keyword>
<evidence type="ECO:0000313" key="7">
    <source>
        <dbReference type="EMBL" id="GFE63156.1"/>
    </source>
</evidence>
<keyword evidence="5" id="KW-0472">Membrane</keyword>
<dbReference type="GO" id="GO:0006355">
    <property type="term" value="P:regulation of DNA-templated transcription"/>
    <property type="evidence" value="ECO:0007669"/>
    <property type="project" value="InterPro"/>
</dbReference>
<dbReference type="RefSeq" id="WP_159804122.1">
    <property type="nucleotide sequence ID" value="NZ_BLJE01000001.1"/>
</dbReference>
<dbReference type="EMBL" id="BLJE01000001">
    <property type="protein sequence ID" value="GFE63156.1"/>
    <property type="molecule type" value="Genomic_DNA"/>
</dbReference>
<keyword evidence="2" id="KW-0238">DNA-binding</keyword>
<dbReference type="InterPro" id="IPR019734">
    <property type="entry name" value="TPR_rpt"/>
</dbReference>
<dbReference type="AlphaFoldDB" id="A0A6N6JAK2"/>
<dbReference type="SUPFAM" id="SSF46894">
    <property type="entry name" value="C-terminal effector domain of the bipartite response regulators"/>
    <property type="match status" value="1"/>
</dbReference>
<evidence type="ECO:0000256" key="2">
    <source>
        <dbReference type="ARBA" id="ARBA00023125"/>
    </source>
</evidence>
<dbReference type="InterPro" id="IPR011990">
    <property type="entry name" value="TPR-like_helical_dom_sf"/>
</dbReference>
<dbReference type="Gene3D" id="1.10.10.10">
    <property type="entry name" value="Winged helix-like DNA-binding domain superfamily/Winged helix DNA-binding domain"/>
    <property type="match status" value="1"/>
</dbReference>
<evidence type="ECO:0000256" key="3">
    <source>
        <dbReference type="ARBA" id="ARBA00023163"/>
    </source>
</evidence>
<dbReference type="PANTHER" id="PTHR44688:SF16">
    <property type="entry name" value="DNA-BINDING TRANSCRIPTIONAL ACTIVATOR DEVR_DOSR"/>
    <property type="match status" value="1"/>
</dbReference>
<comment type="caution">
    <text evidence="7">The sequence shown here is derived from an EMBL/GenBank/DDBJ whole genome shotgun (WGS) entry which is preliminary data.</text>
</comment>
<accession>A0A6N6JAK2</accession>
<keyword evidence="1" id="KW-0805">Transcription regulation</keyword>
<dbReference type="SMART" id="SM00028">
    <property type="entry name" value="TPR"/>
    <property type="match status" value="2"/>
</dbReference>
<evidence type="ECO:0000259" key="6">
    <source>
        <dbReference type="PROSITE" id="PS50043"/>
    </source>
</evidence>
<dbReference type="PROSITE" id="PS50043">
    <property type="entry name" value="HTH_LUXR_2"/>
    <property type="match status" value="1"/>
</dbReference>
<keyword evidence="8" id="KW-1185">Reference proteome</keyword>
<dbReference type="Proteomes" id="UP000436822">
    <property type="component" value="Unassembled WGS sequence"/>
</dbReference>
<dbReference type="Gene3D" id="1.25.40.10">
    <property type="entry name" value="Tetratricopeptide repeat domain"/>
    <property type="match status" value="1"/>
</dbReference>
<dbReference type="GO" id="GO:0003677">
    <property type="term" value="F:DNA binding"/>
    <property type="evidence" value="ECO:0007669"/>
    <property type="project" value="UniProtKB-KW"/>
</dbReference>
<evidence type="ECO:0000256" key="1">
    <source>
        <dbReference type="ARBA" id="ARBA00023015"/>
    </source>
</evidence>
<keyword evidence="5" id="KW-1133">Transmembrane helix</keyword>
<dbReference type="PRINTS" id="PR00038">
    <property type="entry name" value="HTHLUXR"/>
</dbReference>
<dbReference type="SUPFAM" id="SSF48452">
    <property type="entry name" value="TPR-like"/>
    <property type="match status" value="1"/>
</dbReference>
<evidence type="ECO:0000256" key="5">
    <source>
        <dbReference type="SAM" id="Phobius"/>
    </source>
</evidence>
<sequence length="516" mass="58359">MQTMSSLTAREREIARAYANGLSHKEIAEKLCISPATVRTHVNSIYRKLDVKTKVQLFQLIGIQTSDPPESAKLPKGKRRWLTAIFLAVVSSLLLFYITFDRQNARATNFDIPAIPLRTGLPSIAVYPFEVASDDEKKLSFASAIARDLVTDLSNFSTLLVFAADTTFGYAEEGISIQNMAHELDARYILSGDIRWEGDVVRVNAQLYWADSSEIIWANRFEAPEEQLLILQNEVVTEVVRLIGPVDGALSELRAAELTRVQRLPTASLTAYDHFLEGLVLFESYREEETKLSIDAFDTAVEIDPLYGRAHAYAGWAHLQHFRNDWGDNPQLSLFYADQRAQQAIEIDPHDPYGYWTLAAVRLYQRRHDLSIAAYEKAIELNPHNAEMLVHLGWALTYAGEPDKGIAFIENAMEVNPRYPGWYLWDFAFAHLMAGRYQVAAEILETRTPKTTGTYVLLAMAYAMLSEPDKLEAARSYVLEAKPQITISHAARSEPFLKNSDLKHYLEMMQEAGFPQ</sequence>
<organism evidence="7 8">
    <name type="scientific">Litoreibacter roseus</name>
    <dbReference type="NCBI Taxonomy" id="2601869"/>
    <lineage>
        <taxon>Bacteria</taxon>
        <taxon>Pseudomonadati</taxon>
        <taxon>Pseudomonadota</taxon>
        <taxon>Alphaproteobacteria</taxon>
        <taxon>Rhodobacterales</taxon>
        <taxon>Roseobacteraceae</taxon>
        <taxon>Litoreibacter</taxon>
    </lineage>
</organism>
<feature type="domain" description="HTH luxR-type" evidence="6">
    <location>
        <begin position="1"/>
        <end position="65"/>
    </location>
</feature>
<keyword evidence="4" id="KW-0802">TPR repeat</keyword>
<feature type="repeat" description="TPR" evidence="4">
    <location>
        <begin position="352"/>
        <end position="385"/>
    </location>
</feature>
<dbReference type="InterPro" id="IPR000792">
    <property type="entry name" value="Tscrpt_reg_LuxR_C"/>
</dbReference>
<keyword evidence="3" id="KW-0804">Transcription</keyword>
<dbReference type="PANTHER" id="PTHR44688">
    <property type="entry name" value="DNA-BINDING TRANSCRIPTIONAL ACTIVATOR DEVR_DOSR"/>
    <property type="match status" value="1"/>
</dbReference>
<gene>
    <name evidence="7" type="ORF">KIN_02300</name>
</gene>
<name>A0A6N6JAK2_9RHOB</name>
<dbReference type="CDD" id="cd06170">
    <property type="entry name" value="LuxR_C_like"/>
    <property type="match status" value="1"/>
</dbReference>
<reference evidence="7 8" key="1">
    <citation type="submission" date="2019-12" db="EMBL/GenBank/DDBJ databases">
        <title>Litoreibacter badius sp. nov., a novel bacteriochlorophyll a-containing bacterium in the genus Litoreibacter.</title>
        <authorList>
            <person name="Kanamuro M."/>
            <person name="Takabe Y."/>
            <person name="Mori K."/>
            <person name="Takaichi S."/>
            <person name="Hanada S."/>
        </authorList>
    </citation>
    <scope>NUCLEOTIDE SEQUENCE [LARGE SCALE GENOMIC DNA]</scope>
    <source>
        <strain evidence="7 8">K6</strain>
    </source>
</reference>
<feature type="repeat" description="TPR" evidence="4">
    <location>
        <begin position="386"/>
        <end position="419"/>
    </location>
</feature>
<dbReference type="InterPro" id="IPR016032">
    <property type="entry name" value="Sig_transdc_resp-reg_C-effctor"/>
</dbReference>
<dbReference type="OrthoDB" id="54411at2"/>
<protein>
    <recommendedName>
        <fullName evidence="6">HTH luxR-type domain-containing protein</fullName>
    </recommendedName>
</protein>
<evidence type="ECO:0000313" key="8">
    <source>
        <dbReference type="Proteomes" id="UP000436822"/>
    </source>
</evidence>
<dbReference type="Pfam" id="PF00196">
    <property type="entry name" value="GerE"/>
    <property type="match status" value="1"/>
</dbReference>
<dbReference type="Pfam" id="PF13181">
    <property type="entry name" value="TPR_8"/>
    <property type="match status" value="1"/>
</dbReference>
<dbReference type="PROSITE" id="PS50005">
    <property type="entry name" value="TPR"/>
    <property type="match status" value="2"/>
</dbReference>
<dbReference type="SMART" id="SM00421">
    <property type="entry name" value="HTH_LUXR"/>
    <property type="match status" value="1"/>
</dbReference>
<dbReference type="InterPro" id="IPR036388">
    <property type="entry name" value="WH-like_DNA-bd_sf"/>
</dbReference>